<reference evidence="1 2" key="1">
    <citation type="submission" date="2016-05" db="EMBL/GenBank/DDBJ databases">
        <title>Nuclear genome of Blastocystis sp. subtype 1 NandII.</title>
        <authorList>
            <person name="Gentekaki E."/>
            <person name="Curtis B."/>
            <person name="Stairs C."/>
            <person name="Eme L."/>
            <person name="Herman E."/>
            <person name="Klimes V."/>
            <person name="Arias M.C."/>
            <person name="Elias M."/>
            <person name="Hilliou F."/>
            <person name="Klute M."/>
            <person name="Malik S.-B."/>
            <person name="Pightling A."/>
            <person name="Rachubinski R."/>
            <person name="Salas D."/>
            <person name="Schlacht A."/>
            <person name="Suga H."/>
            <person name="Archibald J."/>
            <person name="Ball S.G."/>
            <person name="Clark G."/>
            <person name="Dacks J."/>
            <person name="Van Der Giezen M."/>
            <person name="Tsaousis A."/>
            <person name="Roger A."/>
        </authorList>
    </citation>
    <scope>NUCLEOTIDE SEQUENCE [LARGE SCALE GENOMIC DNA]</scope>
    <source>
        <strain evidence="2">ATCC 50177 / NandII</strain>
    </source>
</reference>
<evidence type="ECO:0000313" key="1">
    <source>
        <dbReference type="EMBL" id="OAO12616.1"/>
    </source>
</evidence>
<proteinExistence type="predicted"/>
<keyword evidence="2" id="KW-1185">Reference proteome</keyword>
<dbReference type="AlphaFoldDB" id="A0A196S8D2"/>
<dbReference type="InterPro" id="IPR016024">
    <property type="entry name" value="ARM-type_fold"/>
</dbReference>
<accession>A0A196S8D2</accession>
<sequence>MELQIQSTLNIIASANDDTTIQFYALRFLIDTCNDKLKEKDIKDLPIVSTIFSAYNRFSSDEAIRMLCCSALLRYSRFDCCIIEAQEEGIVRSLLDSIVKETNESLLTMELGVIAAYSIREDTTNSDQSKEILMRVVSLDDRWMDNRSILQQLLSIYMVLSTNATLHPLLLSSHVIQSLPAIYTKHFDSHPIILGIVSILANLVQSQEGRRFAKSIKVFHLIKTAIPIYGYDEILRRNIINIVKGMCRKSCRDSILCDGGATVIISLLNCCLSSESAVEFALQTVRIICSWQYDSLTAALENNFIPTIVMSISAFPQNPIIAAHGLRALLWMLEAGGSQVAKLLLDEGLLPLCRDLLHTQHAVEVVRAVCCVVSQLCRVSCFTAPVLAALEAARVLEEVLAGLRSQAENEAAVLEYLTLLAVLASDRNGAALVLQHDFVRQVVRCGNACQVADAAMLVSGILWKLALAGGSAVVLVAGAVDTLLKLMQQFAQSVVVARNAVGCLAILCQNEPSVCDALRRRLGITLVLDLMERFASNAQFCVQALYLLQTLLQDEACYRVLLDRDACSVVLLVIKTQMHHLTVVTMGLVFLQGFLRDDDALYQLASKPDIMPFIRDVVNSNAKDDSTLAALGEGIVSTLTAFNDSL</sequence>
<dbReference type="OrthoDB" id="10663298at2759"/>
<evidence type="ECO:0008006" key="3">
    <source>
        <dbReference type="Google" id="ProtNLM"/>
    </source>
</evidence>
<name>A0A196S8D2_BLAHN</name>
<dbReference type="SUPFAM" id="SSF48371">
    <property type="entry name" value="ARM repeat"/>
    <property type="match status" value="2"/>
</dbReference>
<dbReference type="InterPro" id="IPR000225">
    <property type="entry name" value="Armadillo"/>
</dbReference>
<dbReference type="Proteomes" id="UP000078348">
    <property type="component" value="Unassembled WGS sequence"/>
</dbReference>
<dbReference type="InterPro" id="IPR011989">
    <property type="entry name" value="ARM-like"/>
</dbReference>
<evidence type="ECO:0000313" key="2">
    <source>
        <dbReference type="Proteomes" id="UP000078348"/>
    </source>
</evidence>
<dbReference type="SMART" id="SM00185">
    <property type="entry name" value="ARM"/>
    <property type="match status" value="4"/>
</dbReference>
<gene>
    <name evidence="1" type="ORF">AV274_5713</name>
</gene>
<organism evidence="1 2">
    <name type="scientific">Blastocystis sp. subtype 1 (strain ATCC 50177 / NandII)</name>
    <dbReference type="NCBI Taxonomy" id="478820"/>
    <lineage>
        <taxon>Eukaryota</taxon>
        <taxon>Sar</taxon>
        <taxon>Stramenopiles</taxon>
        <taxon>Bigyra</taxon>
        <taxon>Opalozoa</taxon>
        <taxon>Opalinata</taxon>
        <taxon>Blastocystidae</taxon>
        <taxon>Blastocystis</taxon>
    </lineage>
</organism>
<dbReference type="Gene3D" id="1.25.10.10">
    <property type="entry name" value="Leucine-rich Repeat Variant"/>
    <property type="match status" value="2"/>
</dbReference>
<dbReference type="EMBL" id="LXWW01000531">
    <property type="protein sequence ID" value="OAO12616.1"/>
    <property type="molecule type" value="Genomic_DNA"/>
</dbReference>
<protein>
    <recommendedName>
        <fullName evidence="3">Armadillo repeat-containing protein 8</fullName>
    </recommendedName>
</protein>
<comment type="caution">
    <text evidence="1">The sequence shown here is derived from an EMBL/GenBank/DDBJ whole genome shotgun (WGS) entry which is preliminary data.</text>
</comment>